<dbReference type="PANTHER" id="PTHR36111">
    <property type="entry name" value="INNER MEMBRANE PROTEIN-RELATED"/>
    <property type="match status" value="1"/>
</dbReference>
<sequence>MTGNIANMAAIIIGTAVGMLFKKLIKPSYSETIMAGMGIVALVMGIMNVMETQNLLVSVVSIVFGSFVGEVAQIDKKIESFGSYIGSKFQSEGENSFAKGFVSASLIYCIGAMAILGSIESGLKGTHSILYTKSVMDGVTAIVFTSTLGIGVGFSAISVFVYQGAIILLAGQLGSFFTEPLIAELTAVGGIMIVAIGLNILELKKIKVANMLPALLGPVIYFMVK</sequence>
<keyword evidence="1" id="KW-0812">Transmembrane</keyword>
<dbReference type="InterPro" id="IPR007563">
    <property type="entry name" value="DUF554"/>
</dbReference>
<feature type="transmembrane region" description="Helical" evidence="1">
    <location>
        <begin position="32"/>
        <end position="49"/>
    </location>
</feature>
<keyword evidence="1" id="KW-0472">Membrane</keyword>
<accession>A0A1S1V4K3</accession>
<dbReference type="STRING" id="39480.EUAN_20440"/>
<name>A0A1S1V4K3_9FIRM</name>
<evidence type="ECO:0000256" key="1">
    <source>
        <dbReference type="SAM" id="Phobius"/>
    </source>
</evidence>
<feature type="transmembrane region" description="Helical" evidence="1">
    <location>
        <begin position="139"/>
        <end position="169"/>
    </location>
</feature>
<feature type="transmembrane region" description="Helical" evidence="1">
    <location>
        <begin position="96"/>
        <end position="119"/>
    </location>
</feature>
<dbReference type="OrthoDB" id="9797976at2"/>
<keyword evidence="3" id="KW-1185">Reference proteome</keyword>
<keyword evidence="1" id="KW-1133">Transmembrane helix</keyword>
<evidence type="ECO:0000313" key="3">
    <source>
        <dbReference type="Proteomes" id="UP000180254"/>
    </source>
</evidence>
<proteinExistence type="predicted"/>
<protein>
    <submittedName>
        <fullName evidence="2">Putative membrane protein YdfK</fullName>
    </submittedName>
</protein>
<dbReference type="Proteomes" id="UP000180254">
    <property type="component" value="Unassembled WGS sequence"/>
</dbReference>
<evidence type="ECO:0000313" key="2">
    <source>
        <dbReference type="EMBL" id="OHW61606.1"/>
    </source>
</evidence>
<dbReference type="Pfam" id="PF04474">
    <property type="entry name" value="DUF554"/>
    <property type="match status" value="1"/>
</dbReference>
<organism evidence="2 3">
    <name type="scientific">Andreesenia angusta</name>
    <dbReference type="NCBI Taxonomy" id="39480"/>
    <lineage>
        <taxon>Bacteria</taxon>
        <taxon>Bacillati</taxon>
        <taxon>Bacillota</taxon>
        <taxon>Tissierellia</taxon>
        <taxon>Tissierellales</taxon>
        <taxon>Gottschalkiaceae</taxon>
        <taxon>Andreesenia</taxon>
    </lineage>
</organism>
<comment type="caution">
    <text evidence="2">The sequence shown here is derived from an EMBL/GenBank/DDBJ whole genome shotgun (WGS) entry which is preliminary data.</text>
</comment>
<gene>
    <name evidence="2" type="primary">ydfK</name>
    <name evidence="2" type="ORF">EUAN_20440</name>
</gene>
<feature type="transmembrane region" description="Helical" evidence="1">
    <location>
        <begin position="181"/>
        <end position="200"/>
    </location>
</feature>
<dbReference type="AlphaFoldDB" id="A0A1S1V4K3"/>
<reference evidence="2 3" key="1">
    <citation type="submission" date="2016-09" db="EMBL/GenBank/DDBJ databases">
        <title>Genome sequence of Eubacterium angustum.</title>
        <authorList>
            <person name="Poehlein A."/>
            <person name="Daniel R."/>
        </authorList>
    </citation>
    <scope>NUCLEOTIDE SEQUENCE [LARGE SCALE GENOMIC DNA]</scope>
    <source>
        <strain evidence="2 3">DSM 1989</strain>
    </source>
</reference>
<dbReference type="EMBL" id="MKIE01000010">
    <property type="protein sequence ID" value="OHW61606.1"/>
    <property type="molecule type" value="Genomic_DNA"/>
</dbReference>
<feature type="transmembrane region" description="Helical" evidence="1">
    <location>
        <begin position="6"/>
        <end position="25"/>
    </location>
</feature>
<feature type="transmembrane region" description="Helical" evidence="1">
    <location>
        <begin position="55"/>
        <end position="75"/>
    </location>
</feature>
<dbReference type="PANTHER" id="PTHR36111:SF2">
    <property type="entry name" value="INNER MEMBRANE PROTEIN"/>
    <property type="match status" value="1"/>
</dbReference>